<evidence type="ECO:0000256" key="5">
    <source>
        <dbReference type="ARBA" id="ARBA00023242"/>
    </source>
</evidence>
<evidence type="ECO:0000256" key="1">
    <source>
        <dbReference type="ARBA" id="ARBA00004123"/>
    </source>
</evidence>
<dbReference type="FunCoup" id="G0VK84">
    <property type="interactions" value="701"/>
</dbReference>
<dbReference type="Pfam" id="PF05916">
    <property type="entry name" value="Sld5"/>
    <property type="match status" value="1"/>
</dbReference>
<evidence type="ECO:0000256" key="6">
    <source>
        <dbReference type="PIRNR" id="PIRNR007764"/>
    </source>
</evidence>
<reference evidence="10 11" key="1">
    <citation type="journal article" date="2011" name="Proc. Natl. Acad. Sci. U.S.A.">
        <title>Evolutionary erosion of yeast sex chromosomes by mating-type switching accidents.</title>
        <authorList>
            <person name="Gordon J.L."/>
            <person name="Armisen D."/>
            <person name="Proux-Wera E."/>
            <person name="Oheigeartaigh S.S."/>
            <person name="Byrne K.P."/>
            <person name="Wolfe K.H."/>
        </authorList>
    </citation>
    <scope>NUCLEOTIDE SEQUENCE [LARGE SCALE GENOMIC DNA]</scope>
    <source>
        <strain evidence="11">ATCC 76901 / BCRC 22586 / CBS 4309 / NBRC 1992 / NRRL Y-12630</strain>
    </source>
</reference>
<evidence type="ECO:0000259" key="8">
    <source>
        <dbReference type="Pfam" id="PF05916"/>
    </source>
</evidence>
<dbReference type="eggNOG" id="KOG3176">
    <property type="taxonomic scope" value="Eukaryota"/>
</dbReference>
<dbReference type="CDD" id="cd21692">
    <property type="entry name" value="GINS_B_Sld5"/>
    <property type="match status" value="1"/>
</dbReference>
<keyword evidence="5 6" id="KW-0539">Nucleus</keyword>
<evidence type="ECO:0000313" key="10">
    <source>
        <dbReference type="EMBL" id="CCC71918.1"/>
    </source>
</evidence>
<dbReference type="Pfam" id="PF16922">
    <property type="entry name" value="SLD5_C"/>
    <property type="match status" value="1"/>
</dbReference>
<dbReference type="InterPro" id="IPR008591">
    <property type="entry name" value="GINS_Sld5"/>
</dbReference>
<evidence type="ECO:0000256" key="4">
    <source>
        <dbReference type="ARBA" id="ARBA00022705"/>
    </source>
</evidence>
<name>G0VK84_NAUCA</name>
<feature type="region of interest" description="Disordered" evidence="7">
    <location>
        <begin position="16"/>
        <end position="38"/>
    </location>
</feature>
<dbReference type="PANTHER" id="PTHR21206:SF0">
    <property type="entry name" value="DNA REPLICATION COMPLEX GINS PROTEIN SLD5"/>
    <property type="match status" value="1"/>
</dbReference>
<accession>G0VK84</accession>
<dbReference type="InterPro" id="IPR038749">
    <property type="entry name" value="Sld5_GINS_A"/>
</dbReference>
<dbReference type="Gene3D" id="1.20.58.1030">
    <property type="match status" value="1"/>
</dbReference>
<protein>
    <recommendedName>
        <fullName evidence="3 6">DNA replication complex GINS protein SLD5</fullName>
    </recommendedName>
</protein>
<feature type="domain" description="DNA replication complex GINS protein SLD5 C-terminal" evidence="9">
    <location>
        <begin position="217"/>
        <end position="289"/>
    </location>
</feature>
<dbReference type="OrthoDB" id="338231at2759"/>
<dbReference type="InterPro" id="IPR031633">
    <property type="entry name" value="SLD5_C"/>
</dbReference>
<proteinExistence type="inferred from homology"/>
<dbReference type="AlphaFoldDB" id="G0VK84"/>
<dbReference type="InterPro" id="IPR036224">
    <property type="entry name" value="GINS_bundle-like_dom_sf"/>
</dbReference>
<dbReference type="GO" id="GO:0006261">
    <property type="term" value="P:DNA-templated DNA replication"/>
    <property type="evidence" value="ECO:0007669"/>
    <property type="project" value="EnsemblFungi"/>
</dbReference>
<evidence type="ECO:0000313" key="11">
    <source>
        <dbReference type="Proteomes" id="UP000001640"/>
    </source>
</evidence>
<dbReference type="CDD" id="cd11711">
    <property type="entry name" value="GINS_A_Sld5"/>
    <property type="match status" value="1"/>
</dbReference>
<evidence type="ECO:0000256" key="7">
    <source>
        <dbReference type="SAM" id="MobiDB-lite"/>
    </source>
</evidence>
<dbReference type="Gene3D" id="3.40.5.60">
    <property type="match status" value="1"/>
</dbReference>
<feature type="compositionally biased region" description="Polar residues" evidence="7">
    <location>
        <begin position="18"/>
        <end position="38"/>
    </location>
</feature>
<dbReference type="GO" id="GO:0071162">
    <property type="term" value="C:CMG complex"/>
    <property type="evidence" value="ECO:0007669"/>
    <property type="project" value="EnsemblFungi"/>
</dbReference>
<keyword evidence="11" id="KW-1185">Reference proteome</keyword>
<dbReference type="STRING" id="1064592.G0VK84"/>
<feature type="domain" description="GINS subunit" evidence="8">
    <location>
        <begin position="109"/>
        <end position="190"/>
    </location>
</feature>
<dbReference type="GO" id="GO:0043596">
    <property type="term" value="C:nuclear replication fork"/>
    <property type="evidence" value="ECO:0007669"/>
    <property type="project" value="EnsemblFungi"/>
</dbReference>
<dbReference type="GO" id="GO:0000727">
    <property type="term" value="P:double-strand break repair via break-induced replication"/>
    <property type="evidence" value="ECO:0007669"/>
    <property type="project" value="EnsemblFungi"/>
</dbReference>
<evidence type="ECO:0000259" key="9">
    <source>
        <dbReference type="Pfam" id="PF16922"/>
    </source>
</evidence>
<dbReference type="RefSeq" id="XP_003678260.1">
    <property type="nucleotide sequence ID" value="XM_003678212.1"/>
</dbReference>
<dbReference type="HOGENOM" id="CLU_071893_2_0_1"/>
<evidence type="ECO:0000256" key="2">
    <source>
        <dbReference type="ARBA" id="ARBA00008187"/>
    </source>
</evidence>
<dbReference type="KEGG" id="ncs:NCAS_0I02500"/>
<organism evidence="10 11">
    <name type="scientific">Naumovozyma castellii</name>
    <name type="common">Yeast</name>
    <name type="synonym">Saccharomyces castellii</name>
    <dbReference type="NCBI Taxonomy" id="27288"/>
    <lineage>
        <taxon>Eukaryota</taxon>
        <taxon>Fungi</taxon>
        <taxon>Dikarya</taxon>
        <taxon>Ascomycota</taxon>
        <taxon>Saccharomycotina</taxon>
        <taxon>Saccharomycetes</taxon>
        <taxon>Saccharomycetales</taxon>
        <taxon>Saccharomycetaceae</taxon>
        <taxon>Naumovozyma</taxon>
    </lineage>
</organism>
<dbReference type="SUPFAM" id="SSF160059">
    <property type="entry name" value="PriA/YqbF domain"/>
    <property type="match status" value="1"/>
</dbReference>
<gene>
    <name evidence="10" type="primary">NCAS0I02500</name>
    <name evidence="10" type="ordered locus">NCAS_0I02500</name>
</gene>
<dbReference type="FunFam" id="1.20.58.1030:FF:000009">
    <property type="entry name" value="DNA replication complex GINS protein SLD5"/>
    <property type="match status" value="1"/>
</dbReference>
<dbReference type="InterPro" id="IPR021151">
    <property type="entry name" value="GINS_A"/>
</dbReference>
<dbReference type="GeneID" id="96905605"/>
<dbReference type="EMBL" id="HE576760">
    <property type="protein sequence ID" value="CCC71918.1"/>
    <property type="molecule type" value="Genomic_DNA"/>
</dbReference>
<comment type="subcellular location">
    <subcellularLocation>
        <location evidence="1 6">Nucleus</location>
    </subcellularLocation>
</comment>
<reference key="2">
    <citation type="submission" date="2011-08" db="EMBL/GenBank/DDBJ databases">
        <title>Genome sequence of Naumovozyma castellii.</title>
        <authorList>
            <person name="Gordon J.L."/>
            <person name="Armisen D."/>
            <person name="Proux-Wera E."/>
            <person name="OhEigeartaigh S.S."/>
            <person name="Byrne K.P."/>
            <person name="Wolfe K.H."/>
        </authorList>
    </citation>
    <scope>NUCLEOTIDE SEQUENCE</scope>
    <source>
        <strain>Type strain:CBS 4309</strain>
    </source>
</reference>
<dbReference type="PANTHER" id="PTHR21206">
    <property type="entry name" value="SLD5 PROTEIN"/>
    <property type="match status" value="1"/>
</dbReference>
<dbReference type="InParanoid" id="G0VK84"/>
<dbReference type="Proteomes" id="UP000001640">
    <property type="component" value="Chromosome 9"/>
</dbReference>
<comment type="function">
    <text evidence="6">The GINS complex plays an essential role in the initiation of DNA replication.</text>
</comment>
<comment type="similarity">
    <text evidence="2 6">Belongs to the GINS4/SLD5 family.</text>
</comment>
<dbReference type="GO" id="GO:0000811">
    <property type="term" value="C:GINS complex"/>
    <property type="evidence" value="ECO:0007669"/>
    <property type="project" value="UniProtKB-UniRule"/>
</dbReference>
<dbReference type="OMA" id="ILETAWI"/>
<dbReference type="SUPFAM" id="SSF158573">
    <property type="entry name" value="GINS helical bundle-like"/>
    <property type="match status" value="1"/>
</dbReference>
<sequence length="289" mass="33195">MDINIDDILAELDRDTTAVDSTGHTQQGNQSSLSTSDIPANNTTIIDVSPQQDFKQLMVHWRNERCSPELLSYPAPLVERMLSRIQSQMETIENISMGFLESMSQGPSDDNGDKLTSHHNDSKLPLLCMEAELERVKFILRSYIRCRLQKVDKFSLYLRQFDPIQLDDLLSAKEKLYQSRHSEILLKLLNGSVLKFMPEELQAIDDTEGSVNMIEEPDWNKFVFIMVCGPPDKLFSEDPLLSKNEYGKYCYNVTIAELKEDVELTLDSIYVMRYQVVRELIMSGKVQLI</sequence>
<dbReference type="PIRSF" id="PIRSF007764">
    <property type="entry name" value="Sld5"/>
    <property type="match status" value="1"/>
</dbReference>
<keyword evidence="4 6" id="KW-0235">DNA replication</keyword>
<evidence type="ECO:0000256" key="3">
    <source>
        <dbReference type="ARBA" id="ARBA00014804"/>
    </source>
</evidence>